<dbReference type="InterPro" id="IPR029071">
    <property type="entry name" value="Ubiquitin-like_domsf"/>
</dbReference>
<gene>
    <name evidence="3" type="ORF">BJG266_LOCUS8230</name>
    <name evidence="4" type="ORF">QVE165_LOCUS42066</name>
    <name evidence="5" type="ORF">QVE165_LOCUS42233</name>
</gene>
<evidence type="ECO:0000313" key="3">
    <source>
        <dbReference type="EMBL" id="CAF0858183.1"/>
    </source>
</evidence>
<keyword evidence="1" id="KW-0040">ANK repeat</keyword>
<dbReference type="Gene3D" id="1.25.40.20">
    <property type="entry name" value="Ankyrin repeat-containing domain"/>
    <property type="match status" value="1"/>
</dbReference>
<dbReference type="PROSITE" id="PS50297">
    <property type="entry name" value="ANK_REP_REGION"/>
    <property type="match status" value="1"/>
</dbReference>
<dbReference type="CDD" id="cd17039">
    <property type="entry name" value="Ubl_ubiquitin_like"/>
    <property type="match status" value="1"/>
</dbReference>
<organism evidence="4 6">
    <name type="scientific">Adineta steineri</name>
    <dbReference type="NCBI Taxonomy" id="433720"/>
    <lineage>
        <taxon>Eukaryota</taxon>
        <taxon>Metazoa</taxon>
        <taxon>Spiralia</taxon>
        <taxon>Gnathifera</taxon>
        <taxon>Rotifera</taxon>
        <taxon>Eurotatoria</taxon>
        <taxon>Bdelloidea</taxon>
        <taxon>Adinetida</taxon>
        <taxon>Adinetidae</taxon>
        <taxon>Adineta</taxon>
    </lineage>
</organism>
<comment type="caution">
    <text evidence="4">The sequence shown here is derived from an EMBL/GenBank/DDBJ whole genome shotgun (WGS) entry which is preliminary data.</text>
</comment>
<accession>A0A815RR08</accession>
<protein>
    <recommendedName>
        <fullName evidence="2">Ubiquitin-like domain-containing protein</fullName>
    </recommendedName>
</protein>
<dbReference type="Pfam" id="PF00240">
    <property type="entry name" value="ubiquitin"/>
    <property type="match status" value="1"/>
</dbReference>
<feature type="domain" description="Ubiquitin-like" evidence="2">
    <location>
        <begin position="211"/>
        <end position="290"/>
    </location>
</feature>
<sequence length="290" mass="32883">MLEAGVKVDQEFSTGGNGDTHRSAFMFACHSGSLTTIRALLQAVASNYAEHYKCRNRKAFCSSFFAKQYLIPQTSWVEESFSTTDGLEMVFPIHFAIARDNLEMARQIVTSPNEELETHNLWEPFRHGGFTPLHIACLFNRSLVMIELLLSFGEAEANPVLRTCSRGMFADQMTSDQTVIEYLRPKRLCIIAALERERLKDLEQMESGIPYPIFIKPLSGQTLTLTVTGHTTIAELVQYIQNAWGIPADHLKLLFQGRSLTTDEWLKKLPIVHHSIKKDSILHIICRNPK</sequence>
<dbReference type="SMART" id="SM00213">
    <property type="entry name" value="UBQ"/>
    <property type="match status" value="1"/>
</dbReference>
<dbReference type="InterPro" id="IPR036770">
    <property type="entry name" value="Ankyrin_rpt-contain_sf"/>
</dbReference>
<evidence type="ECO:0000313" key="5">
    <source>
        <dbReference type="EMBL" id="CAF1481017.1"/>
    </source>
</evidence>
<dbReference type="EMBL" id="CAJNOM010000517">
    <property type="protein sequence ID" value="CAF1481017.1"/>
    <property type="molecule type" value="Genomic_DNA"/>
</dbReference>
<reference evidence="4" key="1">
    <citation type="submission" date="2021-02" db="EMBL/GenBank/DDBJ databases">
        <authorList>
            <person name="Nowell W R."/>
        </authorList>
    </citation>
    <scope>NUCLEOTIDE SEQUENCE</scope>
</reference>
<dbReference type="SUPFAM" id="SSF48403">
    <property type="entry name" value="Ankyrin repeat"/>
    <property type="match status" value="1"/>
</dbReference>
<dbReference type="InterPro" id="IPR000626">
    <property type="entry name" value="Ubiquitin-like_dom"/>
</dbReference>
<dbReference type="EMBL" id="CAJNOM010000512">
    <property type="protein sequence ID" value="CAF1478367.1"/>
    <property type="molecule type" value="Genomic_DNA"/>
</dbReference>
<evidence type="ECO:0000313" key="4">
    <source>
        <dbReference type="EMBL" id="CAF1478367.1"/>
    </source>
</evidence>
<dbReference type="PROSITE" id="PS50088">
    <property type="entry name" value="ANK_REPEAT"/>
    <property type="match status" value="1"/>
</dbReference>
<evidence type="ECO:0000256" key="1">
    <source>
        <dbReference type="PROSITE-ProRule" id="PRU00023"/>
    </source>
</evidence>
<dbReference type="PROSITE" id="PS50053">
    <property type="entry name" value="UBIQUITIN_2"/>
    <property type="match status" value="1"/>
</dbReference>
<evidence type="ECO:0000259" key="2">
    <source>
        <dbReference type="PROSITE" id="PS50053"/>
    </source>
</evidence>
<dbReference type="InterPro" id="IPR002110">
    <property type="entry name" value="Ankyrin_rpt"/>
</dbReference>
<dbReference type="SMART" id="SM00248">
    <property type="entry name" value="ANK"/>
    <property type="match status" value="2"/>
</dbReference>
<keyword evidence="6" id="KW-1185">Reference proteome</keyword>
<name>A0A815RR08_9BILA</name>
<dbReference type="SUPFAM" id="SSF54236">
    <property type="entry name" value="Ubiquitin-like"/>
    <property type="match status" value="1"/>
</dbReference>
<dbReference type="Proteomes" id="UP000663832">
    <property type="component" value="Unassembled WGS sequence"/>
</dbReference>
<dbReference type="OrthoDB" id="9982562at2759"/>
<dbReference type="Proteomes" id="UP000663877">
    <property type="component" value="Unassembled WGS sequence"/>
</dbReference>
<dbReference type="AlphaFoldDB" id="A0A815RR08"/>
<proteinExistence type="predicted"/>
<dbReference type="EMBL" id="CAJNOI010000025">
    <property type="protein sequence ID" value="CAF0858183.1"/>
    <property type="molecule type" value="Genomic_DNA"/>
</dbReference>
<feature type="repeat" description="ANK" evidence="1">
    <location>
        <begin position="128"/>
        <end position="153"/>
    </location>
</feature>
<dbReference type="Pfam" id="PF00023">
    <property type="entry name" value="Ank"/>
    <property type="match status" value="1"/>
</dbReference>
<dbReference type="Gene3D" id="3.10.20.90">
    <property type="entry name" value="Phosphatidylinositol 3-kinase Catalytic Subunit, Chain A, domain 1"/>
    <property type="match status" value="1"/>
</dbReference>
<evidence type="ECO:0000313" key="6">
    <source>
        <dbReference type="Proteomes" id="UP000663832"/>
    </source>
</evidence>